<evidence type="ECO:0000313" key="1">
    <source>
        <dbReference type="EMBL" id="SVE12111.1"/>
    </source>
</evidence>
<sequence>MKKFFLLFVGLAMFGCEEYGLEDYDLLLEDSRYELISEHEGTNDGEDVAYWWILDTKTGRICYQLIQEGEWREGSDHCSRTIDEHLENTGAEDD</sequence>
<name>A0A383AWY1_9ZZZZ</name>
<protein>
    <submittedName>
        <fullName evidence="1">Uncharacterized protein</fullName>
    </submittedName>
</protein>
<accession>A0A383AWY1</accession>
<proteinExistence type="predicted"/>
<organism evidence="1">
    <name type="scientific">marine metagenome</name>
    <dbReference type="NCBI Taxonomy" id="408172"/>
    <lineage>
        <taxon>unclassified sequences</taxon>
        <taxon>metagenomes</taxon>
        <taxon>ecological metagenomes</taxon>
    </lineage>
</organism>
<gene>
    <name evidence="1" type="ORF">METZ01_LOCUS464965</name>
</gene>
<dbReference type="EMBL" id="UINC01195511">
    <property type="protein sequence ID" value="SVE12111.1"/>
    <property type="molecule type" value="Genomic_DNA"/>
</dbReference>
<reference evidence="1" key="1">
    <citation type="submission" date="2018-05" db="EMBL/GenBank/DDBJ databases">
        <authorList>
            <person name="Lanie J.A."/>
            <person name="Ng W.-L."/>
            <person name="Kazmierczak K.M."/>
            <person name="Andrzejewski T.M."/>
            <person name="Davidsen T.M."/>
            <person name="Wayne K.J."/>
            <person name="Tettelin H."/>
            <person name="Glass J.I."/>
            <person name="Rusch D."/>
            <person name="Podicherti R."/>
            <person name="Tsui H.-C.T."/>
            <person name="Winkler M.E."/>
        </authorList>
    </citation>
    <scope>NUCLEOTIDE SEQUENCE</scope>
</reference>
<dbReference type="AlphaFoldDB" id="A0A383AWY1"/>
<dbReference type="PROSITE" id="PS51257">
    <property type="entry name" value="PROKAR_LIPOPROTEIN"/>
    <property type="match status" value="1"/>
</dbReference>